<dbReference type="PANTHER" id="PTHR23349:SF63">
    <property type="entry name" value="FER3-LIKE PROTEIN"/>
    <property type="match status" value="1"/>
</dbReference>
<keyword evidence="8" id="KW-1185">Reference proteome</keyword>
<name>A0AAD8ALH9_DIPPU</name>
<dbReference type="AlphaFoldDB" id="A0AAD8ALH9"/>
<evidence type="ECO:0000256" key="1">
    <source>
        <dbReference type="ARBA" id="ARBA00023015"/>
    </source>
</evidence>
<feature type="region of interest" description="Disordered" evidence="5">
    <location>
        <begin position="14"/>
        <end position="37"/>
    </location>
</feature>
<dbReference type="EMBL" id="JASPKZ010000040">
    <property type="protein sequence ID" value="KAJ9600930.1"/>
    <property type="molecule type" value="Genomic_DNA"/>
</dbReference>
<dbReference type="FunFam" id="4.10.280.10:FF:000035">
    <property type="entry name" value="Pancreas-specific transcription factor 1a"/>
    <property type="match status" value="1"/>
</dbReference>
<dbReference type="SUPFAM" id="SSF47459">
    <property type="entry name" value="HLH, helix-loop-helix DNA-binding domain"/>
    <property type="match status" value="1"/>
</dbReference>
<reference evidence="7" key="2">
    <citation type="submission" date="2023-05" db="EMBL/GenBank/DDBJ databases">
        <authorList>
            <person name="Fouks B."/>
        </authorList>
    </citation>
    <scope>NUCLEOTIDE SEQUENCE</scope>
    <source>
        <strain evidence="7">Stay&amp;Tobe</strain>
        <tissue evidence="7">Testes</tissue>
    </source>
</reference>
<evidence type="ECO:0000256" key="2">
    <source>
        <dbReference type="ARBA" id="ARBA00023125"/>
    </source>
</evidence>
<evidence type="ECO:0000256" key="3">
    <source>
        <dbReference type="ARBA" id="ARBA00023163"/>
    </source>
</evidence>
<evidence type="ECO:0000256" key="4">
    <source>
        <dbReference type="ARBA" id="ARBA00023242"/>
    </source>
</evidence>
<keyword evidence="4" id="KW-0539">Nucleus</keyword>
<dbReference type="GO" id="GO:0000977">
    <property type="term" value="F:RNA polymerase II transcription regulatory region sequence-specific DNA binding"/>
    <property type="evidence" value="ECO:0007669"/>
    <property type="project" value="TreeGrafter"/>
</dbReference>
<gene>
    <name evidence="7" type="ORF">L9F63_000877</name>
</gene>
<dbReference type="GO" id="GO:0000981">
    <property type="term" value="F:DNA-binding transcription factor activity, RNA polymerase II-specific"/>
    <property type="evidence" value="ECO:0007669"/>
    <property type="project" value="TreeGrafter"/>
</dbReference>
<dbReference type="GO" id="GO:0046983">
    <property type="term" value="F:protein dimerization activity"/>
    <property type="evidence" value="ECO:0007669"/>
    <property type="project" value="InterPro"/>
</dbReference>
<dbReference type="InterPro" id="IPR050283">
    <property type="entry name" value="E-box_TF_Regulators"/>
</dbReference>
<dbReference type="GO" id="GO:0032502">
    <property type="term" value="P:developmental process"/>
    <property type="evidence" value="ECO:0007669"/>
    <property type="project" value="TreeGrafter"/>
</dbReference>
<organism evidence="7 8">
    <name type="scientific">Diploptera punctata</name>
    <name type="common">Pacific beetle cockroach</name>
    <dbReference type="NCBI Taxonomy" id="6984"/>
    <lineage>
        <taxon>Eukaryota</taxon>
        <taxon>Metazoa</taxon>
        <taxon>Ecdysozoa</taxon>
        <taxon>Arthropoda</taxon>
        <taxon>Hexapoda</taxon>
        <taxon>Insecta</taxon>
        <taxon>Pterygota</taxon>
        <taxon>Neoptera</taxon>
        <taxon>Polyneoptera</taxon>
        <taxon>Dictyoptera</taxon>
        <taxon>Blattodea</taxon>
        <taxon>Blaberoidea</taxon>
        <taxon>Blaberidae</taxon>
        <taxon>Diplopterinae</taxon>
        <taxon>Diploptera</taxon>
    </lineage>
</organism>
<feature type="non-terminal residue" evidence="7">
    <location>
        <position position="182"/>
    </location>
</feature>
<reference evidence="7" key="1">
    <citation type="journal article" date="2023" name="IScience">
        <title>Live-bearing cockroach genome reveals convergent evolutionary mechanisms linked to viviparity in insects and beyond.</title>
        <authorList>
            <person name="Fouks B."/>
            <person name="Harrison M.C."/>
            <person name="Mikhailova A.A."/>
            <person name="Marchal E."/>
            <person name="English S."/>
            <person name="Carruthers M."/>
            <person name="Jennings E.C."/>
            <person name="Chiamaka E.L."/>
            <person name="Frigard R.A."/>
            <person name="Pippel M."/>
            <person name="Attardo G.M."/>
            <person name="Benoit J.B."/>
            <person name="Bornberg-Bauer E."/>
            <person name="Tobe S.S."/>
        </authorList>
    </citation>
    <scope>NUCLEOTIDE SEQUENCE</scope>
    <source>
        <strain evidence="7">Stay&amp;Tobe</strain>
    </source>
</reference>
<keyword evidence="1" id="KW-0805">Transcription regulation</keyword>
<dbReference type="Gene3D" id="4.10.280.10">
    <property type="entry name" value="Helix-loop-helix DNA-binding domain"/>
    <property type="match status" value="1"/>
</dbReference>
<evidence type="ECO:0000259" key="6">
    <source>
        <dbReference type="PROSITE" id="PS50888"/>
    </source>
</evidence>
<dbReference type="Proteomes" id="UP001233999">
    <property type="component" value="Unassembled WGS sequence"/>
</dbReference>
<feature type="domain" description="BHLH" evidence="6">
    <location>
        <begin position="41"/>
        <end position="93"/>
    </location>
</feature>
<evidence type="ECO:0000313" key="7">
    <source>
        <dbReference type="EMBL" id="KAJ9600930.1"/>
    </source>
</evidence>
<comment type="caution">
    <text evidence="7">The sequence shown here is derived from an EMBL/GenBank/DDBJ whole genome shotgun (WGS) entry which is preliminary data.</text>
</comment>
<dbReference type="PROSITE" id="PS50888">
    <property type="entry name" value="BHLH"/>
    <property type="match status" value="1"/>
</dbReference>
<keyword evidence="3" id="KW-0804">Transcription</keyword>
<dbReference type="SMART" id="SM00353">
    <property type="entry name" value="HLH"/>
    <property type="match status" value="1"/>
</dbReference>
<dbReference type="InterPro" id="IPR036638">
    <property type="entry name" value="HLH_DNA-bd_sf"/>
</dbReference>
<dbReference type="Pfam" id="PF00010">
    <property type="entry name" value="HLH"/>
    <property type="match status" value="1"/>
</dbReference>
<keyword evidence="2" id="KW-0238">DNA-binding</keyword>
<evidence type="ECO:0000313" key="8">
    <source>
        <dbReference type="Proteomes" id="UP001233999"/>
    </source>
</evidence>
<proteinExistence type="predicted"/>
<dbReference type="InterPro" id="IPR011598">
    <property type="entry name" value="bHLH_dom"/>
</dbReference>
<dbReference type="CDD" id="cd11415">
    <property type="entry name" value="bHLH_TS_FERD3L_NATO3"/>
    <property type="match status" value="1"/>
</dbReference>
<sequence length="182" mass="21298">RFSVDWKNVWKKHQFGPRTGGTTQNPNGSHKKPRRRVATMAQRRAANIRERRRMFNLNEAFDKLRRKVPTFAYEKRLSRIETLRLAITYISFMSELLTGGAQRDYIPYSLFPLIPIGRIKDHHYIGDSNPFIHSKYTSTSTSSTIHLAKTDLSHWSALKLYEPSPKYLLKEFTKVSPECQRV</sequence>
<evidence type="ECO:0000256" key="5">
    <source>
        <dbReference type="SAM" id="MobiDB-lite"/>
    </source>
</evidence>
<protein>
    <recommendedName>
        <fullName evidence="6">BHLH domain-containing protein</fullName>
    </recommendedName>
</protein>
<dbReference type="PANTHER" id="PTHR23349">
    <property type="entry name" value="BASIC HELIX-LOOP-HELIX TRANSCRIPTION FACTOR, TWIST"/>
    <property type="match status" value="1"/>
</dbReference>
<accession>A0AAD8ALH9</accession>
<feature type="non-terminal residue" evidence="7">
    <location>
        <position position="1"/>
    </location>
</feature>